<evidence type="ECO:0000313" key="2">
    <source>
        <dbReference type="Proteomes" id="UP001480595"/>
    </source>
</evidence>
<protein>
    <submittedName>
        <fullName evidence="1">Uncharacterized protein</fullName>
    </submittedName>
</protein>
<sequence>MGKIELVTRRIKSVGFLILTNFTRSLQISTGTTIAIAIPTQKLCSHSFYLPAIQTLDLCLDNPARFSWPAAIAPDPTTLTSLTLRHVRESALKGILSCTKRLIKLDWQFLYSERNIATRQKAPPPQIADLDVLIDALTPVQDTLKDLTVGADAIQAGLDYESSIEVRGSLKRLVEFDKVERLQVPLPFLAGRLIPNNRLCVSEQNPKNLRTLAINEGLRDFGEDDWDNEISLNLLDWLYEGLGSTPFIEQLDLGLVTGHGEGGFCCELKRLLGKERVPIKVTWHGKPQGAEPNITSTTQ</sequence>
<organism evidence="1 2">
    <name type="scientific">Apiospora phragmitis</name>
    <dbReference type="NCBI Taxonomy" id="2905665"/>
    <lineage>
        <taxon>Eukaryota</taxon>
        <taxon>Fungi</taxon>
        <taxon>Dikarya</taxon>
        <taxon>Ascomycota</taxon>
        <taxon>Pezizomycotina</taxon>
        <taxon>Sordariomycetes</taxon>
        <taxon>Xylariomycetidae</taxon>
        <taxon>Amphisphaeriales</taxon>
        <taxon>Apiosporaceae</taxon>
        <taxon>Apiospora</taxon>
    </lineage>
</organism>
<reference evidence="1 2" key="1">
    <citation type="submission" date="2023-01" db="EMBL/GenBank/DDBJ databases">
        <title>Analysis of 21 Apiospora genomes using comparative genomics revels a genus with tremendous synthesis potential of carbohydrate active enzymes and secondary metabolites.</title>
        <authorList>
            <person name="Sorensen T."/>
        </authorList>
    </citation>
    <scope>NUCLEOTIDE SEQUENCE [LARGE SCALE GENOMIC DNA]</scope>
    <source>
        <strain evidence="1 2">CBS 135458</strain>
    </source>
</reference>
<evidence type="ECO:0000313" key="1">
    <source>
        <dbReference type="EMBL" id="KAK8073392.1"/>
    </source>
</evidence>
<dbReference type="GeneID" id="92088763"/>
<proteinExistence type="predicted"/>
<comment type="caution">
    <text evidence="1">The sequence shown here is derived from an EMBL/GenBank/DDBJ whole genome shotgun (WGS) entry which is preliminary data.</text>
</comment>
<gene>
    <name evidence="1" type="ORF">PG994_004291</name>
</gene>
<accession>A0ABR1VQF0</accession>
<dbReference type="EMBL" id="JAQQWL010000005">
    <property type="protein sequence ID" value="KAK8073392.1"/>
    <property type="molecule type" value="Genomic_DNA"/>
</dbReference>
<keyword evidence="2" id="KW-1185">Reference proteome</keyword>
<name>A0ABR1VQF0_9PEZI</name>
<dbReference type="RefSeq" id="XP_066717867.1">
    <property type="nucleotide sequence ID" value="XM_066855700.1"/>
</dbReference>
<dbReference type="Proteomes" id="UP001480595">
    <property type="component" value="Unassembled WGS sequence"/>
</dbReference>